<dbReference type="InterPro" id="IPR058258">
    <property type="entry name" value="CcmS-like"/>
</dbReference>
<feature type="compositionally biased region" description="Acidic residues" evidence="1">
    <location>
        <begin position="396"/>
        <end position="406"/>
    </location>
</feature>
<dbReference type="AlphaFoldDB" id="A0AAW0EAZ3"/>
<keyword evidence="4" id="KW-1185">Reference proteome</keyword>
<gene>
    <name evidence="3" type="ORF">R3P38DRAFT_2829714</name>
</gene>
<feature type="compositionally biased region" description="Gly residues" evidence="1">
    <location>
        <begin position="151"/>
        <end position="170"/>
    </location>
</feature>
<feature type="compositionally biased region" description="Basic and acidic residues" evidence="1">
    <location>
        <begin position="219"/>
        <end position="229"/>
    </location>
</feature>
<feature type="compositionally biased region" description="Polar residues" evidence="1">
    <location>
        <begin position="65"/>
        <end position="82"/>
    </location>
</feature>
<dbReference type="Pfam" id="PF26617">
    <property type="entry name" value="CcmS-like"/>
    <property type="match status" value="1"/>
</dbReference>
<feature type="domain" description="CcmS related" evidence="2">
    <location>
        <begin position="475"/>
        <end position="606"/>
    </location>
</feature>
<comment type="caution">
    <text evidence="3">The sequence shown here is derived from an EMBL/GenBank/DDBJ whole genome shotgun (WGS) entry which is preliminary data.</text>
</comment>
<name>A0AAW0EAZ3_9AGAR</name>
<sequence length="641" mass="70320">MGKNKAGKQKQQLEEVPEEDEEEEYYDYSAEEDEDYGGMADMLGGEQHWPNSAVAGQHDQWGAQPMQQQQHVGSSQWGNNQWGGKIPTPAQMAAQHAGAAAANKGGMKNNPQQKGGEKKGGGKGGAPAQQAWETWGMDSRPQAAAEAWGGSNTGGWGGGNEWGTGGGWGTGATDAHEWGPPAPEKQSKHGQSHWTNWGEEAKRLPKVTSVPQGSVGMDGRPDLTAHQRSEILQALLNHNHPLQGNDVRANYEKQQKSGQWDAWGGGGGGQQKKKGGGQDAWAGQQNGGGEWDSWGGQNGGQWDTWGGAENGGHWGEQPKAGEQQKGGKKNKLNKQENQQGNKQDNNKQKNKKNQQQQNPQKQKKQQQHDPWGGDGGGGWGDGGGWDTGGGGWGMQENEEDYSDDDDMGRRVHFTPITSNLWGGSEHDSTYKMPSKTLAHAYNGTTTSLFTGTPRNKVSEDADVQFVDSRGAALIPVQQALFGKSRMAKDRIHWMFPPNKDERVSSLLAWIELMSYSLGAYGLHRFLQSRERGALFANADYRPQNKPNEPAFDWLTFDQLQVTRDRVLQESVAFYDPAATAVVFVFLPSKSGNSVAMWRRRISIPNNTRTIRINEIRLAMAGLRREKDYVVHVDEWALSTSD</sequence>
<dbReference type="Proteomes" id="UP001362999">
    <property type="component" value="Unassembled WGS sequence"/>
</dbReference>
<feature type="compositionally biased region" description="Gly residues" evidence="1">
    <location>
        <begin position="372"/>
        <end position="393"/>
    </location>
</feature>
<feature type="region of interest" description="Disordered" evidence="1">
    <location>
        <begin position="1"/>
        <end position="406"/>
    </location>
</feature>
<organism evidence="3 4">
    <name type="scientific">Favolaschia claudopus</name>
    <dbReference type="NCBI Taxonomy" id="2862362"/>
    <lineage>
        <taxon>Eukaryota</taxon>
        <taxon>Fungi</taxon>
        <taxon>Dikarya</taxon>
        <taxon>Basidiomycota</taxon>
        <taxon>Agaricomycotina</taxon>
        <taxon>Agaricomycetes</taxon>
        <taxon>Agaricomycetidae</taxon>
        <taxon>Agaricales</taxon>
        <taxon>Marasmiineae</taxon>
        <taxon>Mycenaceae</taxon>
        <taxon>Favolaschia</taxon>
    </lineage>
</organism>
<reference evidence="3 4" key="1">
    <citation type="journal article" date="2024" name="J Genomics">
        <title>Draft genome sequencing and assembly of Favolaschia claudopus CIRM-BRFM 2984 isolated from oak limbs.</title>
        <authorList>
            <person name="Navarro D."/>
            <person name="Drula E."/>
            <person name="Chaduli D."/>
            <person name="Cazenave R."/>
            <person name="Ahrendt S."/>
            <person name="Wang J."/>
            <person name="Lipzen A."/>
            <person name="Daum C."/>
            <person name="Barry K."/>
            <person name="Grigoriev I.V."/>
            <person name="Favel A."/>
            <person name="Rosso M.N."/>
            <person name="Martin F."/>
        </authorList>
    </citation>
    <scope>NUCLEOTIDE SEQUENCE [LARGE SCALE GENOMIC DNA]</scope>
    <source>
        <strain evidence="3 4">CIRM-BRFM 2984</strain>
    </source>
</reference>
<feature type="compositionally biased region" description="Low complexity" evidence="1">
    <location>
        <begin position="90"/>
        <end position="110"/>
    </location>
</feature>
<dbReference type="EMBL" id="JAWWNJ010000002">
    <property type="protein sequence ID" value="KAK7061473.1"/>
    <property type="molecule type" value="Genomic_DNA"/>
</dbReference>
<protein>
    <recommendedName>
        <fullName evidence="2">CcmS related domain-containing protein</fullName>
    </recommendedName>
</protein>
<feature type="compositionally biased region" description="Acidic residues" evidence="1">
    <location>
        <begin position="15"/>
        <end position="36"/>
    </location>
</feature>
<evidence type="ECO:0000256" key="1">
    <source>
        <dbReference type="SAM" id="MobiDB-lite"/>
    </source>
</evidence>
<proteinExistence type="predicted"/>
<evidence type="ECO:0000313" key="3">
    <source>
        <dbReference type="EMBL" id="KAK7061473.1"/>
    </source>
</evidence>
<accession>A0AAW0EAZ3</accession>
<evidence type="ECO:0000259" key="2">
    <source>
        <dbReference type="Pfam" id="PF26617"/>
    </source>
</evidence>
<evidence type="ECO:0000313" key="4">
    <source>
        <dbReference type="Proteomes" id="UP001362999"/>
    </source>
</evidence>